<evidence type="ECO:0000256" key="2">
    <source>
        <dbReference type="ARBA" id="ARBA00021483"/>
    </source>
</evidence>
<name>A0A2U2I5Z2_9BURK</name>
<dbReference type="InterPro" id="IPR039315">
    <property type="entry name" value="CheW"/>
</dbReference>
<dbReference type="PROSITE" id="PS50851">
    <property type="entry name" value="CHEW"/>
    <property type="match status" value="1"/>
</dbReference>
<dbReference type="EMBL" id="PXWF02000050">
    <property type="protein sequence ID" value="PWF55065.1"/>
    <property type="molecule type" value="Genomic_DNA"/>
</dbReference>
<comment type="subcellular location">
    <subcellularLocation>
        <location evidence="1">Cytoplasm</location>
    </subcellularLocation>
</comment>
<protein>
    <recommendedName>
        <fullName evidence="2">Chemotaxis protein CheW</fullName>
    </recommendedName>
</protein>
<proteinExistence type="predicted"/>
<dbReference type="PANTHER" id="PTHR22617:SF45">
    <property type="entry name" value="CHEMOTAXIS PROTEIN CHEW"/>
    <property type="match status" value="1"/>
</dbReference>
<feature type="domain" description="CheW-like" evidence="4">
    <location>
        <begin position="13"/>
        <end position="150"/>
    </location>
</feature>
<organism evidence="5 6">
    <name type="scientific">Massilia glaciei</name>
    <dbReference type="NCBI Taxonomy" id="1524097"/>
    <lineage>
        <taxon>Bacteria</taxon>
        <taxon>Pseudomonadati</taxon>
        <taxon>Pseudomonadota</taxon>
        <taxon>Betaproteobacteria</taxon>
        <taxon>Burkholderiales</taxon>
        <taxon>Oxalobacteraceae</taxon>
        <taxon>Telluria group</taxon>
        <taxon>Massilia</taxon>
    </lineage>
</organism>
<evidence type="ECO:0000313" key="6">
    <source>
        <dbReference type="Proteomes" id="UP000241421"/>
    </source>
</evidence>
<sequence length="157" mass="16796">MHPDAVDPAVPGARKFLSFGLGGLEYGLDADRVRELRPLTALERVSNEGQIVHGVALARGVIMPLVDMRVALGTRPSAPDRLTDVIILQLSSCVMGMVVDSVSDVVALEAGQISPIAQRGVPDYLMGLGQLEGRRLILVDIDMLMSVRRAEGARRAA</sequence>
<dbReference type="SMART" id="SM00260">
    <property type="entry name" value="CheW"/>
    <property type="match status" value="1"/>
</dbReference>
<comment type="caution">
    <text evidence="5">The sequence shown here is derived from an EMBL/GenBank/DDBJ whole genome shotgun (WGS) entry which is preliminary data.</text>
</comment>
<dbReference type="InterPro" id="IPR036061">
    <property type="entry name" value="CheW-like_dom_sf"/>
</dbReference>
<dbReference type="Pfam" id="PF01584">
    <property type="entry name" value="CheW"/>
    <property type="match status" value="1"/>
</dbReference>
<dbReference type="RefSeq" id="WP_106756215.1">
    <property type="nucleotide sequence ID" value="NZ_PXWF02000050.1"/>
</dbReference>
<evidence type="ECO:0000259" key="4">
    <source>
        <dbReference type="PROSITE" id="PS50851"/>
    </source>
</evidence>
<dbReference type="AlphaFoldDB" id="A0A2U2I5Z2"/>
<dbReference type="GO" id="GO:0006935">
    <property type="term" value="P:chemotaxis"/>
    <property type="evidence" value="ECO:0007669"/>
    <property type="project" value="InterPro"/>
</dbReference>
<dbReference type="OrthoDB" id="9790406at2"/>
<dbReference type="GO" id="GO:0005829">
    <property type="term" value="C:cytosol"/>
    <property type="evidence" value="ECO:0007669"/>
    <property type="project" value="TreeGrafter"/>
</dbReference>
<dbReference type="Gene3D" id="2.30.30.40">
    <property type="entry name" value="SH3 Domains"/>
    <property type="match status" value="1"/>
</dbReference>
<dbReference type="Gene3D" id="2.40.50.180">
    <property type="entry name" value="CheA-289, Domain 4"/>
    <property type="match status" value="1"/>
</dbReference>
<gene>
    <name evidence="5" type="ORF">C7C56_003940</name>
</gene>
<keyword evidence="3" id="KW-0963">Cytoplasm</keyword>
<evidence type="ECO:0000256" key="1">
    <source>
        <dbReference type="ARBA" id="ARBA00004496"/>
    </source>
</evidence>
<evidence type="ECO:0000313" key="5">
    <source>
        <dbReference type="EMBL" id="PWF55065.1"/>
    </source>
</evidence>
<dbReference type="GO" id="GO:0007165">
    <property type="term" value="P:signal transduction"/>
    <property type="evidence" value="ECO:0007669"/>
    <property type="project" value="InterPro"/>
</dbReference>
<dbReference type="Proteomes" id="UP000241421">
    <property type="component" value="Unassembled WGS sequence"/>
</dbReference>
<keyword evidence="6" id="KW-1185">Reference proteome</keyword>
<accession>A0A2U2I5Z2</accession>
<reference evidence="5 6" key="1">
    <citation type="submission" date="2018-04" db="EMBL/GenBank/DDBJ databases">
        <title>Massilia violaceinigra sp. nov., a novel purple-pigmented bacterium isolated from Tianshan glacier, Xinjiang, China.</title>
        <authorList>
            <person name="Wang H."/>
        </authorList>
    </citation>
    <scope>NUCLEOTIDE SEQUENCE [LARGE SCALE GENOMIC DNA]</scope>
    <source>
        <strain evidence="5 6">B448-2</strain>
    </source>
</reference>
<evidence type="ECO:0000256" key="3">
    <source>
        <dbReference type="ARBA" id="ARBA00022490"/>
    </source>
</evidence>
<dbReference type="InterPro" id="IPR002545">
    <property type="entry name" value="CheW-lke_dom"/>
</dbReference>
<dbReference type="PANTHER" id="PTHR22617">
    <property type="entry name" value="CHEMOTAXIS SENSOR HISTIDINE KINASE-RELATED"/>
    <property type="match status" value="1"/>
</dbReference>
<dbReference type="SUPFAM" id="SSF50341">
    <property type="entry name" value="CheW-like"/>
    <property type="match status" value="1"/>
</dbReference>